<dbReference type="KEGG" id="eva:EIB75_00900"/>
<evidence type="ECO:0000313" key="3">
    <source>
        <dbReference type="Proteomes" id="UP000272316"/>
    </source>
</evidence>
<proteinExistence type="predicted"/>
<organism evidence="1 3">
    <name type="scientific">Epilithonimonas vandammei</name>
    <dbReference type="NCBI Taxonomy" id="2487072"/>
    <lineage>
        <taxon>Bacteria</taxon>
        <taxon>Pseudomonadati</taxon>
        <taxon>Bacteroidota</taxon>
        <taxon>Flavobacteriia</taxon>
        <taxon>Flavobacteriales</taxon>
        <taxon>Weeksellaceae</taxon>
        <taxon>Chryseobacterium group</taxon>
        <taxon>Epilithonimonas</taxon>
    </lineage>
</organism>
<dbReference type="EMBL" id="CP034160">
    <property type="protein sequence ID" value="AZI53900.1"/>
    <property type="molecule type" value="Genomic_DNA"/>
</dbReference>
<reference evidence="1" key="2">
    <citation type="submission" date="2018-11" db="EMBL/GenBank/DDBJ databases">
        <title>Proposal to divide the Flavobacteriaceae and reorganize its genera based on Amino Acid Identity values calculated from whole genome sequences.</title>
        <authorList>
            <person name="Nicholson A.C."/>
            <person name="Gulvik C.A."/>
            <person name="Whitney A.M."/>
            <person name="Humrighouse B.W."/>
            <person name="Bell M."/>
            <person name="Holmes B."/>
            <person name="Steigerwalt A."/>
            <person name="Villarma A."/>
            <person name="Sheth M."/>
            <person name="Batra D."/>
            <person name="Pryor J."/>
            <person name="Bernardet J.-F."/>
            <person name="Hugo C."/>
            <person name="Kampfer P."/>
            <person name="Newman J."/>
            <person name="Mcquiston J.R."/>
        </authorList>
    </citation>
    <scope>NUCLEOTIDE SEQUENCE [LARGE SCALE GENOMIC DNA]</scope>
    <source>
        <strain evidence="1">H6466</strain>
    </source>
</reference>
<dbReference type="RefSeq" id="WP_124985395.1">
    <property type="nucleotide sequence ID" value="NZ_CP034160.1"/>
</dbReference>
<dbReference type="Proteomes" id="UP000272316">
    <property type="component" value="Chromosome"/>
</dbReference>
<name>A0A3G8ZAB4_9FLAO</name>
<accession>A0A3G8ZAB4</accession>
<reference evidence="3" key="1">
    <citation type="submission" date="2018-11" db="EMBL/GenBank/DDBJ databases">
        <title>Proposal to divide the Flavobacteriaceae and reorganize its genera based on Amino Acid Identity values calculated from whole genome sequences.</title>
        <authorList>
            <person name="Nicholson A.C."/>
            <person name="Gulvik C.A."/>
            <person name="Whitney A.M."/>
            <person name="Sheth M."/>
            <person name="Batra D."/>
            <person name="Pryor J."/>
            <person name="Bernardet J.-F."/>
            <person name="Hugo C."/>
            <person name="Kampfer P."/>
            <person name="Newman J.D."/>
            <person name="McQuiston J.R."/>
        </authorList>
    </citation>
    <scope>NUCLEOTIDE SEQUENCE [LARGE SCALE GENOMIC DNA]</scope>
    <source>
        <strain evidence="3">H6466</strain>
    </source>
</reference>
<gene>
    <name evidence="1" type="ORF">EIB75_00900</name>
    <name evidence="2" type="ORF">EIB75_10650</name>
</gene>
<dbReference type="KEGG" id="eva:EIB75_10650"/>
<evidence type="ECO:0000313" key="1">
    <source>
        <dbReference type="EMBL" id="AZI53900.1"/>
    </source>
</evidence>
<dbReference type="AlphaFoldDB" id="A0A3G8ZAB4"/>
<protein>
    <submittedName>
        <fullName evidence="1">Uncharacterized protein</fullName>
    </submittedName>
</protein>
<evidence type="ECO:0000313" key="2">
    <source>
        <dbReference type="EMBL" id="AZI55682.1"/>
    </source>
</evidence>
<dbReference type="EMBL" id="CP034160">
    <property type="protein sequence ID" value="AZI55682.1"/>
    <property type="molecule type" value="Genomic_DNA"/>
</dbReference>
<sequence>MSKDIFKKNPDLPEVFITSDDNPFYTQNAAEIHAKTLQDKTIKHLKNPSQKVSVVEDDAPVVITEENELNHTAEFSETQVKEMTVEAAISFALETDPEKAKELFEAALRSDESRPSVIVVDDIDDEDKNEAKEDLKPAVTEKVPETVAEVKLTPKQQAQKDYSTKFGVVPADEFTTKQLLAAIESGEALVAEFNND</sequence>